<name>A0AAW1L084_SAPOF</name>
<evidence type="ECO:0000313" key="2">
    <source>
        <dbReference type="Proteomes" id="UP001443914"/>
    </source>
</evidence>
<dbReference type="EMBL" id="JBDFQZ010000005">
    <property type="protein sequence ID" value="KAK9725159.1"/>
    <property type="molecule type" value="Genomic_DNA"/>
</dbReference>
<comment type="caution">
    <text evidence="1">The sequence shown here is derived from an EMBL/GenBank/DDBJ whole genome shotgun (WGS) entry which is preliminary data.</text>
</comment>
<dbReference type="PANTHER" id="PTHR30560">
    <property type="entry name" value="TRIGGER FACTOR CHAPERONE AND PEPTIDYL-PROLYL CIS/TRANS ISOMERASE"/>
    <property type="match status" value="1"/>
</dbReference>
<organism evidence="1 2">
    <name type="scientific">Saponaria officinalis</name>
    <name type="common">Common soapwort</name>
    <name type="synonym">Lychnis saponaria</name>
    <dbReference type="NCBI Taxonomy" id="3572"/>
    <lineage>
        <taxon>Eukaryota</taxon>
        <taxon>Viridiplantae</taxon>
        <taxon>Streptophyta</taxon>
        <taxon>Embryophyta</taxon>
        <taxon>Tracheophyta</taxon>
        <taxon>Spermatophyta</taxon>
        <taxon>Magnoliopsida</taxon>
        <taxon>eudicotyledons</taxon>
        <taxon>Gunneridae</taxon>
        <taxon>Pentapetalae</taxon>
        <taxon>Caryophyllales</taxon>
        <taxon>Caryophyllaceae</taxon>
        <taxon>Caryophylleae</taxon>
        <taxon>Saponaria</taxon>
    </lineage>
</organism>
<dbReference type="GO" id="GO:0003755">
    <property type="term" value="F:peptidyl-prolyl cis-trans isomerase activity"/>
    <property type="evidence" value="ECO:0007669"/>
    <property type="project" value="TreeGrafter"/>
</dbReference>
<protein>
    <recommendedName>
        <fullName evidence="3">Trigger factor ribosome-binding bacterial domain-containing protein</fullName>
    </recommendedName>
</protein>
<dbReference type="GO" id="GO:0015031">
    <property type="term" value="P:protein transport"/>
    <property type="evidence" value="ECO:0007669"/>
    <property type="project" value="InterPro"/>
</dbReference>
<dbReference type="Gene3D" id="3.30.70.1050">
    <property type="entry name" value="Trigger factor ribosome-binding domain"/>
    <property type="match status" value="1"/>
</dbReference>
<dbReference type="GO" id="GO:0043335">
    <property type="term" value="P:protein unfolding"/>
    <property type="evidence" value="ECO:0007669"/>
    <property type="project" value="TreeGrafter"/>
</dbReference>
<proteinExistence type="predicted"/>
<dbReference type="GO" id="GO:0043022">
    <property type="term" value="F:ribosome binding"/>
    <property type="evidence" value="ECO:0007669"/>
    <property type="project" value="TreeGrafter"/>
</dbReference>
<dbReference type="GO" id="GO:0051083">
    <property type="term" value="P:'de novo' cotranslational protein folding"/>
    <property type="evidence" value="ECO:0007669"/>
    <property type="project" value="TreeGrafter"/>
</dbReference>
<evidence type="ECO:0008006" key="3">
    <source>
        <dbReference type="Google" id="ProtNLM"/>
    </source>
</evidence>
<dbReference type="Proteomes" id="UP001443914">
    <property type="component" value="Unassembled WGS sequence"/>
</dbReference>
<dbReference type="AlphaFoldDB" id="A0AAW1L084"/>
<dbReference type="InterPro" id="IPR036611">
    <property type="entry name" value="Trigger_fac_ribosome-bd_sf"/>
</dbReference>
<keyword evidence="2" id="KW-1185">Reference proteome</keyword>
<dbReference type="GO" id="GO:0044183">
    <property type="term" value="F:protein folding chaperone"/>
    <property type="evidence" value="ECO:0007669"/>
    <property type="project" value="TreeGrafter"/>
</dbReference>
<reference evidence="1" key="1">
    <citation type="submission" date="2024-03" db="EMBL/GenBank/DDBJ databases">
        <title>WGS assembly of Saponaria officinalis var. Norfolk2.</title>
        <authorList>
            <person name="Jenkins J."/>
            <person name="Shu S."/>
            <person name="Grimwood J."/>
            <person name="Barry K."/>
            <person name="Goodstein D."/>
            <person name="Schmutz J."/>
            <person name="Leebens-Mack J."/>
            <person name="Osbourn A."/>
        </authorList>
    </citation>
    <scope>NUCLEOTIDE SEQUENCE [LARGE SCALE GENOMIC DNA]</scope>
    <source>
        <strain evidence="1">JIC</strain>
    </source>
</reference>
<accession>A0AAW1L084</accession>
<dbReference type="PANTHER" id="PTHR30560:SF4">
    <property type="entry name" value="OS01G0894700 PROTEIN"/>
    <property type="match status" value="1"/>
</dbReference>
<dbReference type="InterPro" id="IPR005215">
    <property type="entry name" value="Trig_fac"/>
</dbReference>
<gene>
    <name evidence="1" type="ORF">RND81_05G126300</name>
</gene>
<sequence>MANILTPAFSSTTTTCIHQFHSSNPAAALCHVVYRKQRLTYCTIQQEFQKSLLYVNQRRGRDPRRVLKPMCAASSGLETSVGDKAGSTITLKKVDIVVESQDANKMKLRVDLPAEETQKVFDVILSKLARSAPPTPGFRSQKGAKSCRFQRTCFLTYLEKIV</sequence>
<evidence type="ECO:0000313" key="1">
    <source>
        <dbReference type="EMBL" id="KAK9725159.1"/>
    </source>
</evidence>